<sequence>MVSSAISALITSGKATCSSWIFQESSPSKHEFFRRVFSSGSASSLPGYSSRDEKSRYIFRSKGFLQGVSFKRFDCHISSLQCPWSSSSSPLLSHHQMSSCNLLIAANSRKSEHIMDPLMMCRLV</sequence>
<proteinExistence type="predicted"/>
<reference evidence="1" key="2">
    <citation type="journal article" date="2015" name="Data Brief">
        <title>Shoot transcriptome of the giant reed, Arundo donax.</title>
        <authorList>
            <person name="Barrero R.A."/>
            <person name="Guerrero F.D."/>
            <person name="Moolhuijzen P."/>
            <person name="Goolsby J.A."/>
            <person name="Tidwell J."/>
            <person name="Bellgard S.E."/>
            <person name="Bellgard M.I."/>
        </authorList>
    </citation>
    <scope>NUCLEOTIDE SEQUENCE</scope>
    <source>
        <tissue evidence="1">Shoot tissue taken approximately 20 cm above the soil surface</tissue>
    </source>
</reference>
<accession>A0A0A9H9G1</accession>
<reference evidence="1" key="1">
    <citation type="submission" date="2014-09" db="EMBL/GenBank/DDBJ databases">
        <authorList>
            <person name="Magalhaes I.L.F."/>
            <person name="Oliveira U."/>
            <person name="Santos F.R."/>
            <person name="Vidigal T.H.D.A."/>
            <person name="Brescovit A.D."/>
            <person name="Santos A.J."/>
        </authorList>
    </citation>
    <scope>NUCLEOTIDE SEQUENCE</scope>
    <source>
        <tissue evidence="1">Shoot tissue taken approximately 20 cm above the soil surface</tissue>
    </source>
</reference>
<dbReference type="EMBL" id="GBRH01165447">
    <property type="protein sequence ID" value="JAE32449.1"/>
    <property type="molecule type" value="Transcribed_RNA"/>
</dbReference>
<protein>
    <submittedName>
        <fullName evidence="1">Uncharacterized protein</fullName>
    </submittedName>
</protein>
<name>A0A0A9H9G1_ARUDO</name>
<dbReference type="AlphaFoldDB" id="A0A0A9H9G1"/>
<organism evidence="1">
    <name type="scientific">Arundo donax</name>
    <name type="common">Giant reed</name>
    <name type="synonym">Donax arundinaceus</name>
    <dbReference type="NCBI Taxonomy" id="35708"/>
    <lineage>
        <taxon>Eukaryota</taxon>
        <taxon>Viridiplantae</taxon>
        <taxon>Streptophyta</taxon>
        <taxon>Embryophyta</taxon>
        <taxon>Tracheophyta</taxon>
        <taxon>Spermatophyta</taxon>
        <taxon>Magnoliopsida</taxon>
        <taxon>Liliopsida</taxon>
        <taxon>Poales</taxon>
        <taxon>Poaceae</taxon>
        <taxon>PACMAD clade</taxon>
        <taxon>Arundinoideae</taxon>
        <taxon>Arundineae</taxon>
        <taxon>Arundo</taxon>
    </lineage>
</organism>
<evidence type="ECO:0000313" key="1">
    <source>
        <dbReference type="EMBL" id="JAE32449.1"/>
    </source>
</evidence>